<feature type="domain" description="Glutaredoxin" evidence="1">
    <location>
        <begin position="36"/>
        <end position="77"/>
    </location>
</feature>
<dbReference type="PROSITE" id="PS51354">
    <property type="entry name" value="GLUTAREDOXIN_2"/>
    <property type="match status" value="1"/>
</dbReference>
<accession>A0A2T6C1S2</accession>
<dbReference type="RefSeq" id="WP_108114470.1">
    <property type="nucleotide sequence ID" value="NZ_QBKT01000003.1"/>
</dbReference>
<dbReference type="Proteomes" id="UP000244090">
    <property type="component" value="Unassembled WGS sequence"/>
</dbReference>
<evidence type="ECO:0000259" key="1">
    <source>
        <dbReference type="Pfam" id="PF00462"/>
    </source>
</evidence>
<name>A0A2T6C1S2_9FLAO</name>
<dbReference type="Gene3D" id="3.40.30.10">
    <property type="entry name" value="Glutaredoxin"/>
    <property type="match status" value="1"/>
</dbReference>
<comment type="caution">
    <text evidence="2">The sequence shown here is derived from an EMBL/GenBank/DDBJ whole genome shotgun (WGS) entry which is preliminary data.</text>
</comment>
<dbReference type="InterPro" id="IPR002109">
    <property type="entry name" value="Glutaredoxin"/>
</dbReference>
<dbReference type="InterPro" id="IPR036249">
    <property type="entry name" value="Thioredoxin-like_sf"/>
</dbReference>
<dbReference type="EMBL" id="QBKT01000003">
    <property type="protein sequence ID" value="PTX62263.1"/>
    <property type="molecule type" value="Genomic_DNA"/>
</dbReference>
<gene>
    <name evidence="2" type="ORF">C8N46_103363</name>
</gene>
<dbReference type="SUPFAM" id="SSF52833">
    <property type="entry name" value="Thioredoxin-like"/>
    <property type="match status" value="1"/>
</dbReference>
<dbReference type="AlphaFoldDB" id="A0A2T6C1S2"/>
<protein>
    <submittedName>
        <fullName evidence="2">Glutaredoxin</fullName>
    </submittedName>
</protein>
<sequence length="117" mass="13483">MKNLLIAIFCISFAYSAVVKNIGEDDKSKHTITKTIIVYGSDTCHFCVDTKQFLKDKKVTFVYYDVDVNEEKLKEMLFKLRKANISTSNLSLPVIDKDGEIFTNSEPFEEFLKKILE</sequence>
<keyword evidence="3" id="KW-1185">Reference proteome</keyword>
<proteinExistence type="predicted"/>
<evidence type="ECO:0000313" key="2">
    <source>
        <dbReference type="EMBL" id="PTX62263.1"/>
    </source>
</evidence>
<dbReference type="Pfam" id="PF00462">
    <property type="entry name" value="Glutaredoxin"/>
    <property type="match status" value="1"/>
</dbReference>
<dbReference type="CDD" id="cd02976">
    <property type="entry name" value="NrdH"/>
    <property type="match status" value="1"/>
</dbReference>
<reference evidence="2 3" key="1">
    <citation type="submission" date="2018-04" db="EMBL/GenBank/DDBJ databases">
        <title>Genomic Encyclopedia of Archaeal and Bacterial Type Strains, Phase II (KMG-II): from individual species to whole genera.</title>
        <authorList>
            <person name="Goeker M."/>
        </authorList>
    </citation>
    <scope>NUCLEOTIDE SEQUENCE [LARGE SCALE GENOMIC DNA]</scope>
    <source>
        <strain evidence="2 3">DSM 25731</strain>
    </source>
</reference>
<dbReference type="OrthoDB" id="9795531at2"/>
<organism evidence="2 3">
    <name type="scientific">Kordia periserrulae</name>
    <dbReference type="NCBI Taxonomy" id="701523"/>
    <lineage>
        <taxon>Bacteria</taxon>
        <taxon>Pseudomonadati</taxon>
        <taxon>Bacteroidota</taxon>
        <taxon>Flavobacteriia</taxon>
        <taxon>Flavobacteriales</taxon>
        <taxon>Flavobacteriaceae</taxon>
        <taxon>Kordia</taxon>
    </lineage>
</organism>
<evidence type="ECO:0000313" key="3">
    <source>
        <dbReference type="Proteomes" id="UP000244090"/>
    </source>
</evidence>